<evidence type="ECO:0000313" key="3">
    <source>
        <dbReference type="Proteomes" id="UP000435112"/>
    </source>
</evidence>
<dbReference type="Proteomes" id="UP000435112">
    <property type="component" value="Unassembled WGS sequence"/>
</dbReference>
<feature type="compositionally biased region" description="Polar residues" evidence="1">
    <location>
        <begin position="227"/>
        <end position="236"/>
    </location>
</feature>
<protein>
    <submittedName>
        <fullName evidence="2">Uncharacterized protein</fullName>
    </submittedName>
</protein>
<sequence length="254" mass="27747">MQPLLSSNLRYVTSMGVSMQLYRQPSSQAGLNSFSFATVPWPTALLEQASDAKQGLQTAGHFVLLTECVPLQPAAEGALVNLMFWIRHAAMVTLILLGAMKQTKKWIPGAPLTRRRILGLSLGARRTVLAMFCAVGRDELSAVQDGAFHPSRYANLFSAQMSLMLIYSTYRAPPSLVQGLLLLLLPAIDLALKNLLVAFGSHLENHLTEEVVSVHNGSRLVQDQDFGGSTVQQNAPTEPPLDSSVHPRRSLVQY</sequence>
<dbReference type="OrthoDB" id="10509749at2759"/>
<gene>
    <name evidence="2" type="ORF">PR002_g12075</name>
</gene>
<organism evidence="2 3">
    <name type="scientific">Phytophthora rubi</name>
    <dbReference type="NCBI Taxonomy" id="129364"/>
    <lineage>
        <taxon>Eukaryota</taxon>
        <taxon>Sar</taxon>
        <taxon>Stramenopiles</taxon>
        <taxon>Oomycota</taxon>
        <taxon>Peronosporomycetes</taxon>
        <taxon>Peronosporales</taxon>
        <taxon>Peronosporaceae</taxon>
        <taxon>Phytophthora</taxon>
    </lineage>
</organism>
<accession>A0A6A3M1J4</accession>
<dbReference type="EMBL" id="QXFU01000746">
    <property type="protein sequence ID" value="KAE9022083.1"/>
    <property type="molecule type" value="Genomic_DNA"/>
</dbReference>
<feature type="region of interest" description="Disordered" evidence="1">
    <location>
        <begin position="227"/>
        <end position="254"/>
    </location>
</feature>
<reference evidence="2 3" key="1">
    <citation type="submission" date="2018-09" db="EMBL/GenBank/DDBJ databases">
        <title>Genomic investigation of the strawberry pathogen Phytophthora fragariae indicates pathogenicity is determined by transcriptional variation in three key races.</title>
        <authorList>
            <person name="Adams T.M."/>
            <person name="Armitage A.D."/>
            <person name="Sobczyk M.K."/>
            <person name="Bates H.J."/>
            <person name="Dunwell J.M."/>
            <person name="Nellist C.F."/>
            <person name="Harrison R.J."/>
        </authorList>
    </citation>
    <scope>NUCLEOTIDE SEQUENCE [LARGE SCALE GENOMIC DNA]</scope>
    <source>
        <strain evidence="2 3">SCRP324</strain>
    </source>
</reference>
<name>A0A6A3M1J4_9STRA</name>
<comment type="caution">
    <text evidence="2">The sequence shown here is derived from an EMBL/GenBank/DDBJ whole genome shotgun (WGS) entry which is preliminary data.</text>
</comment>
<dbReference type="AlphaFoldDB" id="A0A6A3M1J4"/>
<evidence type="ECO:0000256" key="1">
    <source>
        <dbReference type="SAM" id="MobiDB-lite"/>
    </source>
</evidence>
<proteinExistence type="predicted"/>
<evidence type="ECO:0000313" key="2">
    <source>
        <dbReference type="EMBL" id="KAE9022083.1"/>
    </source>
</evidence>